<organism evidence="2 3">
    <name type="scientific">Rhodopseudomonas palustris</name>
    <dbReference type="NCBI Taxonomy" id="1076"/>
    <lineage>
        <taxon>Bacteria</taxon>
        <taxon>Pseudomonadati</taxon>
        <taxon>Pseudomonadota</taxon>
        <taxon>Alphaproteobacteria</taxon>
        <taxon>Hyphomicrobiales</taxon>
        <taxon>Nitrobacteraceae</taxon>
        <taxon>Rhodopseudomonas</taxon>
    </lineage>
</organism>
<name>A0A933RXK2_RHOPL</name>
<feature type="transmembrane region" description="Helical" evidence="1">
    <location>
        <begin position="156"/>
        <end position="177"/>
    </location>
</feature>
<dbReference type="AlphaFoldDB" id="A0A933RXK2"/>
<keyword evidence="1" id="KW-1133">Transmembrane helix</keyword>
<evidence type="ECO:0000313" key="2">
    <source>
        <dbReference type="EMBL" id="MBI5128882.1"/>
    </source>
</evidence>
<feature type="transmembrane region" description="Helical" evidence="1">
    <location>
        <begin position="56"/>
        <end position="77"/>
    </location>
</feature>
<keyword evidence="1" id="KW-0472">Membrane</keyword>
<dbReference type="Proteomes" id="UP000782519">
    <property type="component" value="Unassembled WGS sequence"/>
</dbReference>
<accession>A0A933RXK2</accession>
<evidence type="ECO:0000256" key="1">
    <source>
        <dbReference type="SAM" id="Phobius"/>
    </source>
</evidence>
<protein>
    <submittedName>
        <fullName evidence="2">DUF1109 domain-containing protein</fullName>
    </submittedName>
</protein>
<evidence type="ECO:0000313" key="3">
    <source>
        <dbReference type="Proteomes" id="UP000782519"/>
    </source>
</evidence>
<comment type="caution">
    <text evidence="2">The sequence shown here is derived from an EMBL/GenBank/DDBJ whole genome shotgun (WGS) entry which is preliminary data.</text>
</comment>
<reference evidence="2" key="1">
    <citation type="submission" date="2020-07" db="EMBL/GenBank/DDBJ databases">
        <title>Huge and variable diversity of episymbiotic CPR bacteria and DPANN archaea in groundwater ecosystems.</title>
        <authorList>
            <person name="He C.Y."/>
            <person name="Keren R."/>
            <person name="Whittaker M."/>
            <person name="Farag I.F."/>
            <person name="Doudna J."/>
            <person name="Cate J.H.D."/>
            <person name="Banfield J.F."/>
        </authorList>
    </citation>
    <scope>NUCLEOTIDE SEQUENCE</scope>
    <source>
        <strain evidence="2">NC_groundwater_1818_Pr3_B-0.1um_66_35</strain>
    </source>
</reference>
<dbReference type="Pfam" id="PF06532">
    <property type="entry name" value="NrsF"/>
    <property type="match status" value="1"/>
</dbReference>
<feature type="transmembrane region" description="Helical" evidence="1">
    <location>
        <begin position="131"/>
        <end position="149"/>
    </location>
</feature>
<gene>
    <name evidence="2" type="ORF">HZA66_05530</name>
</gene>
<feature type="transmembrane region" description="Helical" evidence="1">
    <location>
        <begin position="25"/>
        <end position="44"/>
    </location>
</feature>
<sequence>MKTDDLIDMLGTNVEPVGKTAGRTLTLTIAGGALIAGSVVLATMGARPDLLASTSALFLCLKIGLMLLVLVPASIFLGRLARPGGEKRVSLVLLALPFVAVAGLAIAALSITPKSHWSAAIVDDEWLECLISIPVIAIVPFAAIIWAVRRMAPTDLVRAGAVSGLVAGCLSALGYALHCTGDSIPFIAIWYGGTVVLCTLAGALLGPRLLRW</sequence>
<keyword evidence="1" id="KW-0812">Transmembrane</keyword>
<feature type="transmembrane region" description="Helical" evidence="1">
    <location>
        <begin position="89"/>
        <end position="111"/>
    </location>
</feature>
<dbReference type="InterPro" id="IPR009495">
    <property type="entry name" value="NrsF"/>
</dbReference>
<dbReference type="EMBL" id="JACRJB010000014">
    <property type="protein sequence ID" value="MBI5128882.1"/>
    <property type="molecule type" value="Genomic_DNA"/>
</dbReference>
<feature type="transmembrane region" description="Helical" evidence="1">
    <location>
        <begin position="183"/>
        <end position="206"/>
    </location>
</feature>
<proteinExistence type="predicted"/>